<accession>A0ABS8GK96</accession>
<feature type="transmembrane region" description="Helical" evidence="1">
    <location>
        <begin position="95"/>
        <end position="113"/>
    </location>
</feature>
<feature type="transmembrane region" description="Helical" evidence="1">
    <location>
        <begin position="133"/>
        <end position="152"/>
    </location>
</feature>
<feature type="transmembrane region" description="Helical" evidence="1">
    <location>
        <begin position="172"/>
        <end position="190"/>
    </location>
</feature>
<evidence type="ECO:0000256" key="1">
    <source>
        <dbReference type="SAM" id="Phobius"/>
    </source>
</evidence>
<feature type="transmembrane region" description="Helical" evidence="1">
    <location>
        <begin position="65"/>
        <end position="83"/>
    </location>
</feature>
<proteinExistence type="predicted"/>
<keyword evidence="1" id="KW-1133">Transmembrane helix</keyword>
<name>A0ABS8GK96_9MICC</name>
<evidence type="ECO:0000313" key="3">
    <source>
        <dbReference type="Proteomes" id="UP001139168"/>
    </source>
</evidence>
<dbReference type="EMBL" id="JAJFZQ010000006">
    <property type="protein sequence ID" value="MCC3266886.1"/>
    <property type="molecule type" value="Genomic_DNA"/>
</dbReference>
<sequence length="331" mass="36192">MTWLQILPIIVLWTMVAIRLLGLCFGWRPGILPAVSLVALGATLNIDPVYLAVDQYLGGWNLLNLMVHLLMGLGMTELSRLLLRVTGRSHHVKVLISIGSALAVAQIVLLLVSNTEGSAASFTDTFGDTPTVALYQASFFAWFGMITGYTGWETLRRNRRGESRPFRIGFDILCAGCMAGVLAAATKMIQIGMEIGGVNDRDNNALVTGYHVLLALMIVGFAVGFILPSCERIRQTFRARTECARDLAALRPVMGRLVQTPEGRRSMGAANIVLDARASKAQLYRWFIFIGDIRVLDPGLLSPQETRIIDEIGTRIEHNSSPAQRAAAPRG</sequence>
<feature type="transmembrane region" description="Helical" evidence="1">
    <location>
        <begin position="34"/>
        <end position="53"/>
    </location>
</feature>
<dbReference type="Proteomes" id="UP001139168">
    <property type="component" value="Unassembled WGS sequence"/>
</dbReference>
<evidence type="ECO:0000313" key="2">
    <source>
        <dbReference type="EMBL" id="MCC3266886.1"/>
    </source>
</evidence>
<feature type="transmembrane region" description="Helical" evidence="1">
    <location>
        <begin position="210"/>
        <end position="230"/>
    </location>
</feature>
<feature type="transmembrane region" description="Helical" evidence="1">
    <location>
        <begin position="6"/>
        <end position="27"/>
    </location>
</feature>
<organism evidence="2 3">
    <name type="scientific">Arthrobacter gengyunqii</name>
    <dbReference type="NCBI Taxonomy" id="2886940"/>
    <lineage>
        <taxon>Bacteria</taxon>
        <taxon>Bacillati</taxon>
        <taxon>Actinomycetota</taxon>
        <taxon>Actinomycetes</taxon>
        <taxon>Micrococcales</taxon>
        <taxon>Micrococcaceae</taxon>
        <taxon>Arthrobacter</taxon>
    </lineage>
</organism>
<gene>
    <name evidence="2" type="ORF">LJ752_12645</name>
</gene>
<dbReference type="RefSeq" id="WP_227891695.1">
    <property type="nucleotide sequence ID" value="NZ_JAJFZQ010000006.1"/>
</dbReference>
<reference evidence="2" key="1">
    <citation type="submission" date="2021-10" db="EMBL/GenBank/DDBJ databases">
        <title>Novel species in genus Arthrobacter.</title>
        <authorList>
            <person name="Liu Y."/>
        </authorList>
    </citation>
    <scope>NUCLEOTIDE SEQUENCE</scope>
    <source>
        <strain evidence="2">Zg-Y786</strain>
    </source>
</reference>
<keyword evidence="3" id="KW-1185">Reference proteome</keyword>
<keyword evidence="1" id="KW-0812">Transmembrane</keyword>
<keyword evidence="1" id="KW-0472">Membrane</keyword>
<comment type="caution">
    <text evidence="2">The sequence shown here is derived from an EMBL/GenBank/DDBJ whole genome shotgun (WGS) entry which is preliminary data.</text>
</comment>
<protein>
    <submittedName>
        <fullName evidence="2">Uncharacterized protein</fullName>
    </submittedName>
</protein>